<dbReference type="PANTHER" id="PTHR12854">
    <property type="entry name" value="ATAXIN 2-RELATED"/>
    <property type="match status" value="1"/>
</dbReference>
<dbReference type="RefSeq" id="XP_020987509.1">
    <property type="nucleotide sequence ID" value="XM_021131850.2"/>
</dbReference>
<dbReference type="Pfam" id="PF14438">
    <property type="entry name" value="SM-ATX"/>
    <property type="match status" value="1"/>
</dbReference>
<reference evidence="3" key="2">
    <citation type="submission" date="2025-08" db="UniProtKB">
        <authorList>
            <consortium name="RefSeq"/>
        </authorList>
    </citation>
    <scope>IDENTIFICATION</scope>
    <source>
        <tissue evidence="3">Whole plant</tissue>
    </source>
</reference>
<reference evidence="2" key="1">
    <citation type="journal article" date="2016" name="Nat. Genet.">
        <title>The genome sequences of Arachis duranensis and Arachis ipaensis, the diploid ancestors of cultivated peanut.</title>
        <authorList>
            <person name="Bertioli D.J."/>
            <person name="Cannon S.B."/>
            <person name="Froenicke L."/>
            <person name="Huang G."/>
            <person name="Farmer A.D."/>
            <person name="Cannon E.K."/>
            <person name="Liu X."/>
            <person name="Gao D."/>
            <person name="Clevenger J."/>
            <person name="Dash S."/>
            <person name="Ren L."/>
            <person name="Moretzsohn M.C."/>
            <person name="Shirasawa K."/>
            <person name="Huang W."/>
            <person name="Vidigal B."/>
            <person name="Abernathy B."/>
            <person name="Chu Y."/>
            <person name="Niederhuth C.E."/>
            <person name="Umale P."/>
            <person name="Araujo A.C."/>
            <person name="Kozik A."/>
            <person name="Kim K.D."/>
            <person name="Burow M.D."/>
            <person name="Varshney R.K."/>
            <person name="Wang X."/>
            <person name="Zhang X."/>
            <person name="Barkley N."/>
            <person name="Guimaraes P.M."/>
            <person name="Isobe S."/>
            <person name="Guo B."/>
            <person name="Liao B."/>
            <person name="Stalker H.T."/>
            <person name="Schmitz R.J."/>
            <person name="Scheffler B.E."/>
            <person name="Leal-Bertioli S.C."/>
            <person name="Xun X."/>
            <person name="Jackson S.A."/>
            <person name="Michelmore R."/>
            <person name="Ozias-Akins P."/>
        </authorList>
    </citation>
    <scope>NUCLEOTIDE SEQUENCE [LARGE SCALE GENOMIC DNA]</scope>
    <source>
        <strain evidence="2">cv. V14167</strain>
    </source>
</reference>
<feature type="domain" description="Ataxin 2 SM" evidence="1">
    <location>
        <begin position="22"/>
        <end position="100"/>
    </location>
</feature>
<dbReference type="PANTHER" id="PTHR12854:SF12">
    <property type="entry name" value="POLYADENYLATE-BINDING PROTEIN INTERACTING PROTEIN"/>
    <property type="match status" value="1"/>
</dbReference>
<dbReference type="InterPro" id="IPR025852">
    <property type="entry name" value="SM_dom_ATX"/>
</dbReference>
<dbReference type="GO" id="GO:0003729">
    <property type="term" value="F:mRNA binding"/>
    <property type="evidence" value="ECO:0007669"/>
    <property type="project" value="TreeGrafter"/>
</dbReference>
<dbReference type="GeneID" id="107480281"/>
<organism evidence="2 3">
    <name type="scientific">Arachis duranensis</name>
    <name type="common">Wild peanut</name>
    <dbReference type="NCBI Taxonomy" id="130453"/>
    <lineage>
        <taxon>Eukaryota</taxon>
        <taxon>Viridiplantae</taxon>
        <taxon>Streptophyta</taxon>
        <taxon>Embryophyta</taxon>
        <taxon>Tracheophyta</taxon>
        <taxon>Spermatophyta</taxon>
        <taxon>Magnoliopsida</taxon>
        <taxon>eudicotyledons</taxon>
        <taxon>Gunneridae</taxon>
        <taxon>Pentapetalae</taxon>
        <taxon>rosids</taxon>
        <taxon>fabids</taxon>
        <taxon>Fabales</taxon>
        <taxon>Fabaceae</taxon>
        <taxon>Papilionoideae</taxon>
        <taxon>50 kb inversion clade</taxon>
        <taxon>dalbergioids sensu lato</taxon>
        <taxon>Dalbergieae</taxon>
        <taxon>Pterocarpus clade</taxon>
        <taxon>Arachis</taxon>
    </lineage>
</organism>
<proteinExistence type="predicted"/>
<sequence length="543" mass="58219">MGCRNRAESFEEDHSGASSLSEALLLTTMCIIGLPVDVHVKDGSVYSGIFHTASVDSDYGIVLKKARMTKKGKGKTNVGKEDLVDTLVVLSCDLVQVVAKEVMLPTKSFGGNITSDDGETVMHDICSRESPTCEVENHMKSLTDVKHVNQSRTPVQNENGFTHCLPPSTAAIDFERNKLPVNQMRTSTEVDCGKTDKTNIGEIEAYSGSSINCRQAGDDNSKRNAGDFREKPEFVKGKLDEKNQVIKSTHETNTHLAQVEAVENRSYMASNASDNGFYRTNGNASVKADDRCSERSTITNSAPMSSAQGIDLILESHNMPEKSVEISAPKGTDSTRNTKEFKLNPAAKIFSPSFVNPISTTASMPISANMVYVPNSSPVVHAAAVQPETGLSTFASLPSMPVKVAQYSNLTVGNGGSGSQFSPPIVGQLAHNRAQPLRYGAHYPPVLSEHAYLQPSSPADLVHGGTAISSISARPMLNHVQYPKQQGASVGQPIPICVPPPILTNAPQPFALQSHIPLLQPGFPVTRPVSVPGPNGYYGAKFS</sequence>
<accession>A0A6P5MRU4</accession>
<evidence type="ECO:0000259" key="1">
    <source>
        <dbReference type="Pfam" id="PF14438"/>
    </source>
</evidence>
<dbReference type="GO" id="GO:0010494">
    <property type="term" value="C:cytoplasmic stress granule"/>
    <property type="evidence" value="ECO:0007669"/>
    <property type="project" value="TreeGrafter"/>
</dbReference>
<gene>
    <name evidence="3" type="primary">LOC107480281</name>
</gene>
<evidence type="ECO:0000313" key="3">
    <source>
        <dbReference type="RefSeq" id="XP_020987509.1"/>
    </source>
</evidence>
<dbReference type="GO" id="GO:0034063">
    <property type="term" value="P:stress granule assembly"/>
    <property type="evidence" value="ECO:0007669"/>
    <property type="project" value="TreeGrafter"/>
</dbReference>
<name>A0A6P5MRU4_ARADU</name>
<dbReference type="InterPro" id="IPR045117">
    <property type="entry name" value="ATXN2-like"/>
</dbReference>
<dbReference type="Proteomes" id="UP000515211">
    <property type="component" value="Chromosome 1"/>
</dbReference>
<protein>
    <submittedName>
        <fullName evidence="3">Uncharacterized protein LOC107480281 isoform X2</fullName>
    </submittedName>
</protein>
<evidence type="ECO:0000313" key="2">
    <source>
        <dbReference type="Proteomes" id="UP000515211"/>
    </source>
</evidence>
<keyword evidence="2" id="KW-1185">Reference proteome</keyword>
<dbReference type="AlphaFoldDB" id="A0A6P5MRU4"/>